<feature type="chain" id="PRO_5017968979" evidence="1">
    <location>
        <begin position="20"/>
        <end position="144"/>
    </location>
</feature>
<dbReference type="CDD" id="cd13400">
    <property type="entry name" value="LT_IagB-like"/>
    <property type="match status" value="1"/>
</dbReference>
<dbReference type="InterPro" id="IPR008258">
    <property type="entry name" value="Transglycosylase_SLT_dom_1"/>
</dbReference>
<name>A0A3G8GVD1_9BURK</name>
<dbReference type="OrthoDB" id="9808681at2"/>
<dbReference type="KEGG" id="cpau:EHF44_01545"/>
<feature type="domain" description="Transglycosylase SLT" evidence="2">
    <location>
        <begin position="21"/>
        <end position="132"/>
    </location>
</feature>
<evidence type="ECO:0000259" key="2">
    <source>
        <dbReference type="Pfam" id="PF01464"/>
    </source>
</evidence>
<accession>A0A3G8GVD1</accession>
<feature type="signal peptide" evidence="1">
    <location>
        <begin position="1"/>
        <end position="19"/>
    </location>
</feature>
<reference evidence="4" key="1">
    <citation type="submission" date="2018-11" db="EMBL/GenBank/DDBJ databases">
        <title>FDA dAtabase for Regulatory Grade micrObial Sequences (FDA-ARGOS): Supporting development and validation of Infectious Disease Dx tests.</title>
        <authorList>
            <person name="Goldberg B."/>
            <person name="Campos J."/>
            <person name="Tallon L."/>
            <person name="Sadzewicz L."/>
            <person name="Zhao X."/>
            <person name="Vavikolanu K."/>
            <person name="Mehta A."/>
            <person name="Aluvathingal J."/>
            <person name="Nadendla S."/>
            <person name="Geyer C."/>
            <person name="Nandy P."/>
            <person name="Yan Y."/>
            <person name="Sichtig H."/>
        </authorList>
    </citation>
    <scope>NUCLEOTIDE SEQUENCE [LARGE SCALE GENOMIC DNA]</scope>
    <source>
        <strain evidence="4">FDAARGOS_614</strain>
        <plasmid evidence="4">unnamed1</plasmid>
    </source>
</reference>
<evidence type="ECO:0000313" key="4">
    <source>
        <dbReference type="Proteomes" id="UP000270411"/>
    </source>
</evidence>
<geneLocation type="plasmid" evidence="3">
    <name>unnamed1</name>
</geneLocation>
<gene>
    <name evidence="3" type="ORF">EHF44_01545</name>
</gene>
<organism evidence="3 4">
    <name type="scientific">Cupriavidus pauculus</name>
    <dbReference type="NCBI Taxonomy" id="82633"/>
    <lineage>
        <taxon>Bacteria</taxon>
        <taxon>Pseudomonadati</taxon>
        <taxon>Pseudomonadota</taxon>
        <taxon>Betaproteobacteria</taxon>
        <taxon>Burkholderiales</taxon>
        <taxon>Burkholderiaceae</taxon>
        <taxon>Cupriavidus</taxon>
    </lineage>
</organism>
<dbReference type="AlphaFoldDB" id="A0A3G8GVD1"/>
<dbReference type="Proteomes" id="UP000270411">
    <property type="component" value="Plasmid unnamed1"/>
</dbReference>
<dbReference type="InterPro" id="IPR023346">
    <property type="entry name" value="Lysozyme-like_dom_sf"/>
</dbReference>
<keyword evidence="3" id="KW-0614">Plasmid</keyword>
<sequence>MKKLLAFAILASVSLQSWGYCFKEAAKRYSVDESLLRAIAKTENASFDPNLVRTSKEGWEFMGLMMVSSIWLPELKKFGIDRERLLEPCVNVNVGAWVLADGMYKYGRTWKAVGAYNTGKYSKDDDAQIRYINKVWKNLHGVNR</sequence>
<dbReference type="RefSeq" id="WP_017514228.1">
    <property type="nucleotide sequence ID" value="NZ_CP033968.1"/>
</dbReference>
<dbReference type="Pfam" id="PF01464">
    <property type="entry name" value="SLT"/>
    <property type="match status" value="1"/>
</dbReference>
<evidence type="ECO:0000256" key="1">
    <source>
        <dbReference type="SAM" id="SignalP"/>
    </source>
</evidence>
<dbReference type="Gene3D" id="1.10.530.10">
    <property type="match status" value="1"/>
</dbReference>
<proteinExistence type="predicted"/>
<dbReference type="EMBL" id="CP033968">
    <property type="protein sequence ID" value="AZG12177.1"/>
    <property type="molecule type" value="Genomic_DNA"/>
</dbReference>
<dbReference type="SUPFAM" id="SSF53955">
    <property type="entry name" value="Lysozyme-like"/>
    <property type="match status" value="1"/>
</dbReference>
<protein>
    <submittedName>
        <fullName evidence="3">Lytic transglycosylase</fullName>
    </submittedName>
</protein>
<evidence type="ECO:0000313" key="3">
    <source>
        <dbReference type="EMBL" id="AZG12177.1"/>
    </source>
</evidence>
<keyword evidence="1" id="KW-0732">Signal</keyword>